<proteinExistence type="predicted"/>
<organism evidence="1">
    <name type="scientific">Rhizophora mucronata</name>
    <name type="common">Asiatic mangrove</name>
    <dbReference type="NCBI Taxonomy" id="61149"/>
    <lineage>
        <taxon>Eukaryota</taxon>
        <taxon>Viridiplantae</taxon>
        <taxon>Streptophyta</taxon>
        <taxon>Embryophyta</taxon>
        <taxon>Tracheophyta</taxon>
        <taxon>Spermatophyta</taxon>
        <taxon>Magnoliopsida</taxon>
        <taxon>eudicotyledons</taxon>
        <taxon>Gunneridae</taxon>
        <taxon>Pentapetalae</taxon>
        <taxon>rosids</taxon>
        <taxon>fabids</taxon>
        <taxon>Malpighiales</taxon>
        <taxon>Rhizophoraceae</taxon>
        <taxon>Rhizophora</taxon>
    </lineage>
</organism>
<name>A0A2P2PB60_RHIMU</name>
<reference evidence="1" key="1">
    <citation type="submission" date="2018-02" db="EMBL/GenBank/DDBJ databases">
        <title>Rhizophora mucronata_Transcriptome.</title>
        <authorList>
            <person name="Meera S.P."/>
            <person name="Sreeshan A."/>
            <person name="Augustine A."/>
        </authorList>
    </citation>
    <scope>NUCLEOTIDE SEQUENCE</scope>
    <source>
        <tissue evidence="1">Leaf</tissue>
    </source>
</reference>
<evidence type="ECO:0000313" key="1">
    <source>
        <dbReference type="EMBL" id="MBX51893.1"/>
    </source>
</evidence>
<protein>
    <submittedName>
        <fullName evidence="1">Uncharacterized protein</fullName>
    </submittedName>
</protein>
<accession>A0A2P2PB60</accession>
<dbReference type="EMBL" id="GGEC01071409">
    <property type="protein sequence ID" value="MBX51893.1"/>
    <property type="molecule type" value="Transcribed_RNA"/>
</dbReference>
<dbReference type="AlphaFoldDB" id="A0A2P2PB60"/>
<sequence>MNNLLFKEEHSPYWHWHSPWTVFFNSHYSFERK</sequence>